<evidence type="ECO:0000256" key="3">
    <source>
        <dbReference type="ARBA" id="ARBA00022723"/>
    </source>
</evidence>
<dbReference type="InterPro" id="IPR036264">
    <property type="entry name" value="Bact_exopeptidase_dim_dom"/>
</dbReference>
<sequence length="386" mass="40906">MIQEERVIREFMELVRIDSETRYERQIADTLAAKFAELGLTAKEDDSAARTGHGAGNLIVTWAAEGAENAPKLLFTSHMDTVVPGRGIQPTLHEDGWITSDGTTILGADDKAGLAALFEGIRVIRENGIPHGQIQFVITAGEESGLMGARALSGDLLDADFGFALDSNGELGAIAVAAPTQVKIHMEITGRSAHAGVNPEDGISAIQVAGKAIARMKLGRIDKETTANIGSFAGGGPTNIVCDHVELVAEARSIVQEKVDAQVASMREALETTAREYGAEGKFRGELLYPAFCFNDRDDIVQLASRAIGSLGLTPRTFHSGGGSDANIFNGLGVPTLNLAVGYENIHTTKERVRAADIVKTAELVVALVQEAARGQVLKGDGRLPQ</sequence>
<comment type="cofactor">
    <cofactor evidence="1">
        <name>Zn(2+)</name>
        <dbReference type="ChEBI" id="CHEBI:29105"/>
    </cofactor>
</comment>
<evidence type="ECO:0000256" key="4">
    <source>
        <dbReference type="ARBA" id="ARBA00022801"/>
    </source>
</evidence>
<dbReference type="Pfam" id="PF01546">
    <property type="entry name" value="Peptidase_M20"/>
    <property type="match status" value="1"/>
</dbReference>
<name>A0A5J5GIX8_9BACL</name>
<dbReference type="SUPFAM" id="SSF55031">
    <property type="entry name" value="Bacterial exopeptidase dimerisation domain"/>
    <property type="match status" value="1"/>
</dbReference>
<gene>
    <name evidence="10" type="ORF">F4V43_02855</name>
</gene>
<evidence type="ECO:0000256" key="1">
    <source>
        <dbReference type="ARBA" id="ARBA00001947"/>
    </source>
</evidence>
<dbReference type="Gene3D" id="3.40.630.10">
    <property type="entry name" value="Zn peptidases"/>
    <property type="match status" value="1"/>
</dbReference>
<comment type="similarity">
    <text evidence="7">Belongs to the peptidase M42 family.</text>
</comment>
<dbReference type="InterPro" id="IPR010162">
    <property type="entry name" value="PepT-like"/>
</dbReference>
<dbReference type="EMBL" id="VYKK01000004">
    <property type="protein sequence ID" value="KAA9007444.1"/>
    <property type="molecule type" value="Genomic_DNA"/>
</dbReference>
<dbReference type="InterPro" id="IPR008007">
    <property type="entry name" value="Peptidase_M42"/>
</dbReference>
<dbReference type="InterPro" id="IPR011650">
    <property type="entry name" value="Peptidase_M20_dimer"/>
</dbReference>
<feature type="binding site" evidence="8">
    <location>
        <position position="347"/>
    </location>
    <ligand>
        <name>Zn(2+)</name>
        <dbReference type="ChEBI" id="CHEBI:29105"/>
        <label>2</label>
    </ligand>
</feature>
<reference evidence="10 11" key="1">
    <citation type="submission" date="2019-09" db="EMBL/GenBank/DDBJ databases">
        <title>Bacillus ochoae sp. nov., Paenibacillus whitsoniae sp. nov., Paenibacillus spiritus sp. nov. Isolated from the Mars Exploration Rover during spacecraft assembly.</title>
        <authorList>
            <person name="Seuylemezian A."/>
            <person name="Vaishampayan P."/>
        </authorList>
    </citation>
    <scope>NUCLEOTIDE SEQUENCE [LARGE SCALE GENOMIC DNA]</scope>
    <source>
        <strain evidence="10 11">MER_111</strain>
    </source>
</reference>
<evidence type="ECO:0000313" key="10">
    <source>
        <dbReference type="EMBL" id="KAA9007444.1"/>
    </source>
</evidence>
<dbReference type="InterPro" id="IPR001261">
    <property type="entry name" value="ArgE/DapE_CS"/>
</dbReference>
<dbReference type="GO" id="GO:0008237">
    <property type="term" value="F:metallopeptidase activity"/>
    <property type="evidence" value="ECO:0007669"/>
    <property type="project" value="UniProtKB-KW"/>
</dbReference>
<keyword evidence="3 8" id="KW-0479">Metal-binding</keyword>
<keyword evidence="4 10" id="KW-0378">Hydrolase</keyword>
<dbReference type="PROSITE" id="PS00759">
    <property type="entry name" value="ARGE_DAPE_CPG2_2"/>
    <property type="match status" value="1"/>
</dbReference>
<evidence type="ECO:0000259" key="9">
    <source>
        <dbReference type="Pfam" id="PF07687"/>
    </source>
</evidence>
<dbReference type="GO" id="GO:0046872">
    <property type="term" value="F:metal ion binding"/>
    <property type="evidence" value="ECO:0007669"/>
    <property type="project" value="UniProtKB-UniRule"/>
</dbReference>
<dbReference type="PANTHER" id="PTHR42994">
    <property type="entry name" value="PEPTIDASE T"/>
    <property type="match status" value="1"/>
</dbReference>
<dbReference type="Gene3D" id="3.30.70.360">
    <property type="match status" value="1"/>
</dbReference>
<dbReference type="SUPFAM" id="SSF53187">
    <property type="entry name" value="Zn-dependent exopeptidases"/>
    <property type="match status" value="1"/>
</dbReference>
<dbReference type="PROSITE" id="PS00758">
    <property type="entry name" value="ARGE_DAPE_CPG2_1"/>
    <property type="match status" value="1"/>
</dbReference>
<comment type="caution">
    <text evidence="10">The sequence shown here is derived from an EMBL/GenBank/DDBJ whole genome shotgun (WGS) entry which is preliminary data.</text>
</comment>
<evidence type="ECO:0000256" key="5">
    <source>
        <dbReference type="ARBA" id="ARBA00022833"/>
    </source>
</evidence>
<evidence type="ECO:0000256" key="2">
    <source>
        <dbReference type="ARBA" id="ARBA00022670"/>
    </source>
</evidence>
<dbReference type="PIRSF" id="PIRSF001123">
    <property type="entry name" value="PepA_GA"/>
    <property type="match status" value="1"/>
</dbReference>
<dbReference type="RefSeq" id="WP_150456734.1">
    <property type="nucleotide sequence ID" value="NZ_VYKK01000004.1"/>
</dbReference>
<dbReference type="AlphaFoldDB" id="A0A5J5GIX8"/>
<dbReference type="PANTHER" id="PTHR42994:SF2">
    <property type="entry name" value="PEPTIDASE"/>
    <property type="match status" value="1"/>
</dbReference>
<keyword evidence="6" id="KW-0482">Metalloprotease</keyword>
<keyword evidence="2" id="KW-0645">Protease</keyword>
<organism evidence="10 11">
    <name type="scientific">Paenibacillus spiritus</name>
    <dbReference type="NCBI Taxonomy" id="2496557"/>
    <lineage>
        <taxon>Bacteria</taxon>
        <taxon>Bacillati</taxon>
        <taxon>Bacillota</taxon>
        <taxon>Bacilli</taxon>
        <taxon>Bacillales</taxon>
        <taxon>Paenibacillaceae</taxon>
        <taxon>Paenibacillus</taxon>
    </lineage>
</organism>
<accession>A0A5J5GIX8</accession>
<evidence type="ECO:0000313" key="11">
    <source>
        <dbReference type="Proteomes" id="UP000367750"/>
    </source>
</evidence>
<keyword evidence="11" id="KW-1185">Reference proteome</keyword>
<dbReference type="Proteomes" id="UP000367750">
    <property type="component" value="Unassembled WGS sequence"/>
</dbReference>
<comment type="cofactor">
    <cofactor evidence="8">
        <name>a divalent metal cation</name>
        <dbReference type="ChEBI" id="CHEBI:60240"/>
    </cofactor>
    <text evidence="8">Binds 2 divalent metal cations per subunit.</text>
</comment>
<evidence type="ECO:0000256" key="8">
    <source>
        <dbReference type="PIRSR" id="PIRSR001123-2"/>
    </source>
</evidence>
<dbReference type="Pfam" id="PF07687">
    <property type="entry name" value="M20_dimer"/>
    <property type="match status" value="1"/>
</dbReference>
<dbReference type="GO" id="GO:0004177">
    <property type="term" value="F:aminopeptidase activity"/>
    <property type="evidence" value="ECO:0007669"/>
    <property type="project" value="UniProtKB-UniRule"/>
</dbReference>
<dbReference type="InterPro" id="IPR002933">
    <property type="entry name" value="Peptidase_M20"/>
</dbReference>
<protein>
    <submittedName>
        <fullName evidence="10">M20/M25/M40 family metallo-hydrolase</fullName>
    </submittedName>
</protein>
<evidence type="ECO:0000256" key="6">
    <source>
        <dbReference type="ARBA" id="ARBA00023049"/>
    </source>
</evidence>
<feature type="domain" description="Peptidase M20 dimerisation" evidence="9">
    <location>
        <begin position="183"/>
        <end position="277"/>
    </location>
</feature>
<dbReference type="GO" id="GO:0006508">
    <property type="term" value="P:proteolysis"/>
    <property type="evidence" value="ECO:0007669"/>
    <property type="project" value="UniProtKB-KW"/>
</dbReference>
<keyword evidence="5" id="KW-0862">Zinc</keyword>
<dbReference type="OrthoDB" id="9776600at2"/>
<proteinExistence type="inferred from homology"/>
<evidence type="ECO:0000256" key="7">
    <source>
        <dbReference type="PIRNR" id="PIRNR001123"/>
    </source>
</evidence>
<dbReference type="NCBIfam" id="TIGR01883">
    <property type="entry name" value="PepT-like"/>
    <property type="match status" value="1"/>
</dbReference>